<comment type="caution">
    <text evidence="2">The sequence shown here is derived from an EMBL/GenBank/DDBJ whole genome shotgun (WGS) entry which is preliminary data.</text>
</comment>
<dbReference type="Gene3D" id="3.30.450.150">
    <property type="entry name" value="Haem-degrading domain"/>
    <property type="match status" value="3"/>
</dbReference>
<dbReference type="Pfam" id="PF03928">
    <property type="entry name" value="HbpS-like"/>
    <property type="match status" value="2"/>
</dbReference>
<keyword evidence="1" id="KW-0732">Signal</keyword>
<name>A0A4S3K3L6_9GAMM</name>
<dbReference type="SUPFAM" id="SSF143744">
    <property type="entry name" value="GlcG-like"/>
    <property type="match status" value="3"/>
</dbReference>
<dbReference type="OrthoDB" id="9121915at2"/>
<dbReference type="InterPro" id="IPR052517">
    <property type="entry name" value="GlcG_carb_metab_protein"/>
</dbReference>
<dbReference type="PANTHER" id="PTHR34309">
    <property type="entry name" value="SLR1406 PROTEIN"/>
    <property type="match status" value="1"/>
</dbReference>
<sequence>MLLFRRTLVFRLLTAARPLRLALPLAAALVACSGGGGGLSETGCDGSCQTTQRLEIADVQQVIAQAVGEAQARGTPATIAVVDRVGNVLGVFRMNGAATSITIPNTLGSRVVAGGLHGITLIPDSLAAIAKAVTGAYLSSEGNAFSTRTASQIVQEFFNPRETDQPGGPLFGVQFSSLPCSDLVTRFTGGAAGPGPQRSPLGLSADPGGFPLYKDGALVGGVGVIADAEYALDPVISDRDADVDELLAVAATAGFDAPEDRQADRITVDGKTFRYRDVDRGDLASDPATAPAFAALAGVGSLQAVPGYSSAGIVAGTVFGQPGSGIRPAGAALAGLDAFVLVDGANAERFAPSAGTDSAVTTAPLTSTEVTELLRGALAVANRSRAQIRRPLSSQMRVTVSVVDTFGATLGVARTRDAPVFGTDVSLQKARAAAFFSGTAAAADLFATPDTTYLGNGEVSSIAGYVAPFRDAFGRSTLLADGSVAFGDRSVGNLARPFFPDGLSGASNGPLSKPYDRWSPFSTGLQFDLVNSAVLQHVVFVLGGGADVGVGACTQMPATTSTPSRLANGLQIFAGSVPVYRGNTLVGAIGVSGDGIDQDDMVAFLGLHNAGLSLGGSIGNAPSVIRADRFEPRGTRLRYVQCPQSPFLDSGDQNVCQGK</sequence>
<protein>
    <submittedName>
        <fullName evidence="2">Uncharacterized protein GlcG (DUF336 family)</fullName>
    </submittedName>
</protein>
<evidence type="ECO:0000313" key="2">
    <source>
        <dbReference type="EMBL" id="TDU31247.1"/>
    </source>
</evidence>
<gene>
    <name evidence="2" type="ORF">DFR24_0611</name>
</gene>
<dbReference type="RefSeq" id="WP_133879850.1">
    <property type="nucleotide sequence ID" value="NZ_MWIN01000014.1"/>
</dbReference>
<evidence type="ECO:0000313" key="3">
    <source>
        <dbReference type="Proteomes" id="UP000295341"/>
    </source>
</evidence>
<dbReference type="PROSITE" id="PS51257">
    <property type="entry name" value="PROKAR_LIPOPROTEIN"/>
    <property type="match status" value="1"/>
</dbReference>
<reference evidence="2 3" key="1">
    <citation type="submission" date="2019-03" db="EMBL/GenBank/DDBJ databases">
        <title>Genomic Encyclopedia of Type Strains, Phase IV (KMG-IV): sequencing the most valuable type-strain genomes for metagenomic binning, comparative biology and taxonomic classification.</title>
        <authorList>
            <person name="Goeker M."/>
        </authorList>
    </citation>
    <scope>NUCLEOTIDE SEQUENCE [LARGE SCALE GENOMIC DNA]</scope>
    <source>
        <strain evidence="2 3">DSM 26377</strain>
    </source>
</reference>
<dbReference type="EMBL" id="SOBT01000008">
    <property type="protein sequence ID" value="TDU31247.1"/>
    <property type="molecule type" value="Genomic_DNA"/>
</dbReference>
<dbReference type="AlphaFoldDB" id="A0A4S3K3L6"/>
<proteinExistence type="predicted"/>
<keyword evidence="3" id="KW-1185">Reference proteome</keyword>
<dbReference type="PANTHER" id="PTHR34309:SF1">
    <property type="entry name" value="PROTEIN GLCG"/>
    <property type="match status" value="1"/>
</dbReference>
<dbReference type="Proteomes" id="UP000295341">
    <property type="component" value="Unassembled WGS sequence"/>
</dbReference>
<organism evidence="2 3">
    <name type="scientific">Panacagrimonas perspica</name>
    <dbReference type="NCBI Taxonomy" id="381431"/>
    <lineage>
        <taxon>Bacteria</taxon>
        <taxon>Pseudomonadati</taxon>
        <taxon>Pseudomonadota</taxon>
        <taxon>Gammaproteobacteria</taxon>
        <taxon>Nevskiales</taxon>
        <taxon>Nevskiaceae</taxon>
        <taxon>Panacagrimonas</taxon>
    </lineage>
</organism>
<feature type="signal peptide" evidence="1">
    <location>
        <begin position="1"/>
        <end position="27"/>
    </location>
</feature>
<accession>A0A4S3K3L6</accession>
<dbReference type="InterPro" id="IPR005624">
    <property type="entry name" value="PduO/GlcC-like"/>
</dbReference>
<feature type="chain" id="PRO_5030100173" evidence="1">
    <location>
        <begin position="28"/>
        <end position="659"/>
    </location>
</feature>
<dbReference type="InterPro" id="IPR038084">
    <property type="entry name" value="PduO/GlcC-like_sf"/>
</dbReference>
<evidence type="ECO:0000256" key="1">
    <source>
        <dbReference type="SAM" id="SignalP"/>
    </source>
</evidence>